<dbReference type="InterPro" id="IPR036869">
    <property type="entry name" value="J_dom_sf"/>
</dbReference>
<dbReference type="Gene3D" id="1.25.10.10">
    <property type="entry name" value="Leucine-rich Repeat Variant"/>
    <property type="match status" value="1"/>
</dbReference>
<dbReference type="PANTHER" id="PTHR36983">
    <property type="entry name" value="DNAJ HOMOLOG SUBFAMILY C MEMBER 13"/>
    <property type="match status" value="1"/>
</dbReference>
<dbReference type="WBParaSite" id="TCONS_00005678.p1">
    <property type="protein sequence ID" value="TCONS_00005678.p1"/>
    <property type="gene ID" value="XLOC_003931"/>
</dbReference>
<dbReference type="FunFam" id="1.10.287.110:FF:000007">
    <property type="entry name" value="DnaJ (Hsp40) homolog, subfamily C, member 13"/>
    <property type="match status" value="1"/>
</dbReference>
<dbReference type="Proteomes" id="UP000035681">
    <property type="component" value="Unplaced"/>
</dbReference>
<evidence type="ECO:0000259" key="1">
    <source>
        <dbReference type="PROSITE" id="PS50076"/>
    </source>
</evidence>
<name>A0AAF5D2A2_STRER</name>
<dbReference type="InterPro" id="IPR011989">
    <property type="entry name" value="ARM-like"/>
</dbReference>
<protein>
    <submittedName>
        <fullName evidence="3">J domain-containing protein</fullName>
    </submittedName>
</protein>
<dbReference type="InterPro" id="IPR044978">
    <property type="entry name" value="GRV2/DNAJC13"/>
</dbReference>
<dbReference type="GO" id="GO:0010008">
    <property type="term" value="C:endosome membrane"/>
    <property type="evidence" value="ECO:0007669"/>
    <property type="project" value="TreeGrafter"/>
</dbReference>
<dbReference type="Gene3D" id="1.10.287.110">
    <property type="entry name" value="DnaJ domain"/>
    <property type="match status" value="1"/>
</dbReference>
<feature type="domain" description="J" evidence="1">
    <location>
        <begin position="1365"/>
        <end position="1433"/>
    </location>
</feature>
<keyword evidence="2" id="KW-1185">Reference proteome</keyword>
<evidence type="ECO:0000313" key="3">
    <source>
        <dbReference type="WBParaSite" id="TCONS_00005678.p1"/>
    </source>
</evidence>
<sequence length="2335" mass="269391">MFYLENQPECFYFNIKNYMIFNRLHDENFYGKKIYFKKDNKNICIDDILLEMINYPQENRDLACYLVTKHSWKGRYKRVFSIGTLAITTYHPTSLEVTNQWLYEDFISIKPNRPNSLISSEDFSADEFIISMKKKLKNDTMRFSSEFSQIILTETLKFHSKFGREKGNYYRCNGFKIDWSDQRIPTIFRVSPSALERLDKKDNIIASYNYIDIKHILKVSDYPNSFVLEVGDQRRRHIFVVENFEQFINEIKRNAYDNIGIRIEISRNSLTIEQFKQTRLGMCSSDDKITSFVEFKVQKFSPRHETFVRRLLCLSESCIIERDPTTYFPICARPLKSIVCLIRDLKDPQIFKIEYNNGEVRTYASTERDLVLASLIDGTRSSGNLQIFVFAANRFDRSLRLLPHKYLLDEESETLLLKHIVSPPIYFSRYDLFRRFNSNIPFNGLTYSQPSEGFFQSNKGKMIITTIESVLMESYQKDEENSILKGQAQLHCLHRLFASKAGFQAFSDISNIRERLGQLVISFLKWKDEIIDHCVVEMLTSLMYPMHPNYELRFEQLNKQSLLSSKTFVEHLLDLVVGHVERGTGYLVISSMLDFLTYAVCAPYSETTSGESFDNLIIALSKRGRSFYKLFHNPSLTIIKGAGLVMQAIIEESSREISEEMQNLSLTEGAFLKHLQLALLSTGRDLRVLTNRQLSGQLISLWITDNPTAMDLLRRLLPKGLLDGLSSTEKPPVNESEYLLTRNNLQMAISESKTSVIKEHLDKVQVKVEATLDGILQHWNLQHHITLLQEVKNRREEEKRREKPVVLRKRRQQIKSNVNWKYFSYMFNKDWSKADLIWNEKTRDEFRQAIENELRLMENEMEVASSDVPVSWNHTEFYVRYLSLQDEIKIGDYYLRILLNEDDETGTEINDPLFFFNNVYHRFLLSQKIDLRCYCLKAMAITYGRHHDKIGFFPDSKYIVEMLQNAKTLQERDHLVLLLSKLALNKENARDLIASNTLPMFVDLATLAHLHSSRAVINNQSNLIESATTNDDIDDGVPEWHYMNDKQEKEKPITAKHVEKMYNEGLINNKTEFWAEGMQKWTPLEDIAQFKWTLIYKDSVSLFNPTQLCVIVLDTLIKMCEFFPARDSNGAVIRPLPNVKRILSEPILLYQIVQLLLTYDPAIVQRIASIILMIMEDNPFISRLYLSGVFFFILMYNGSNILPIARFLHYTHLKQAFKSSLATSEIISRSILSSMLPEAAIYYLEEYGPQKYAEVFLGEFENPEIIWNKEMRRHMIEKIAFHISDFTVRLKSNIKALYHYCPITPIDYPQLKDELFCHVYYLRHLCDTKKFPSWSIRDPILFLRSCLAAWNEEINKKPAIMSLEEAIEILGLNVNETTFKEIAPIRKGYFKLAQKYHPDKNPDGREMFEKINYAYELLTSHITASLNNENKTGMSSEIHRIVLCLNAQSITYSRHSEELQPYKYAGYSQLIKTIDMESKDNSLFASGGGQLLSAAVELCYWTLKTSALNAEQLRRDGGLEVIHATFDRCVPMITMSSTENEMCVQVCTHLCKCFETAATFELCREKISNMSTIFGSIVRLLQFKHLPKLAISAAECCCSFAVCTLLQTQLFQAGVLWQLLPHLFKYDYTLDEGGVEHNEENNEQAKINKLARYSCEALASLAGFRENTPENDGIINSLRAMLTPFICRLMSFGDNDKVLKVLNTNTENPYIIWDNATRAEVLDFVERNRTSPVNESELFGAEFRMSLYADELIVGDIFIRIYNEQPNFVLMEPKNTLMEFIGYLDEQLKIIKSQQKPPIKKKNNDDLIDFDDSNDINIKSNGFMNEHDIKKSGNSLTIEKKLEMVLESLINILTHNQGIEILLIGNLHIIFDFLDFFKYQKIQNLALKIISIAAGSKECVTEISQINQLPKLFILLKELPNSIEVLLQLLIALSGNGIVVKETLEYGGLLYILSILCDQSKHNNNRCLAAELLSKLQTDKLTGPRWTRFIIRYLPPIFTDSLRDSPTAAILMFDSNNENPELIWNDDVRNNVKKVINDELNVFYCEQKKNLTTKWNTVINTNQPCPYENVLNGEILVGGIFIRLFISNPSWSVRHPKQFSTELMERVLELMNKPTDELEIMKKALCLLIINHPTTTDNIPTQGYLPQFINAMKSKNVESAKAALTILSSLVENNYCCDSLSNQSNLISSILHCMKISSDECIPYAAHALKYLLKRNANLLAGQVLNSGIINHLLSILSDPLNNIENSSAAKAEIVDALKAVIIDLQYGEKINDILKSNPIWAQYKDQRHDLFLPTSRTQAIMGPAPSGQIAGYLTEGMFHPPPIQSLPPPRDENK</sequence>
<organism evidence="2 3">
    <name type="scientific">Strongyloides stercoralis</name>
    <name type="common">Threadworm</name>
    <dbReference type="NCBI Taxonomy" id="6248"/>
    <lineage>
        <taxon>Eukaryota</taxon>
        <taxon>Metazoa</taxon>
        <taxon>Ecdysozoa</taxon>
        <taxon>Nematoda</taxon>
        <taxon>Chromadorea</taxon>
        <taxon>Rhabditida</taxon>
        <taxon>Tylenchina</taxon>
        <taxon>Panagrolaimomorpha</taxon>
        <taxon>Strongyloidoidea</taxon>
        <taxon>Strongyloididae</taxon>
        <taxon>Strongyloides</taxon>
    </lineage>
</organism>
<proteinExistence type="predicted"/>
<dbReference type="InterPro" id="IPR045802">
    <property type="entry name" value="GRV2/DNAJC13_N"/>
</dbReference>
<dbReference type="GO" id="GO:0006898">
    <property type="term" value="P:receptor-mediated endocytosis"/>
    <property type="evidence" value="ECO:0007669"/>
    <property type="project" value="TreeGrafter"/>
</dbReference>
<evidence type="ECO:0000313" key="2">
    <source>
        <dbReference type="Proteomes" id="UP000035681"/>
    </source>
</evidence>
<dbReference type="AlphaFoldDB" id="A0AAF5D2A2"/>
<dbReference type="SUPFAM" id="SSF46565">
    <property type="entry name" value="Chaperone J-domain"/>
    <property type="match status" value="1"/>
</dbReference>
<dbReference type="Pfam" id="PF19432">
    <property type="entry name" value="RME-8_N"/>
    <property type="match status" value="1"/>
</dbReference>
<dbReference type="GO" id="GO:2000641">
    <property type="term" value="P:regulation of early endosome to late endosome transport"/>
    <property type="evidence" value="ECO:0007669"/>
    <property type="project" value="InterPro"/>
</dbReference>
<dbReference type="Pfam" id="PF14237">
    <property type="entry name" value="GYF_2"/>
    <property type="match status" value="1"/>
</dbReference>
<dbReference type="Pfam" id="PF00226">
    <property type="entry name" value="DnaJ"/>
    <property type="match status" value="1"/>
</dbReference>
<dbReference type="PROSITE" id="PS50076">
    <property type="entry name" value="DNAJ_2"/>
    <property type="match status" value="1"/>
</dbReference>
<dbReference type="GO" id="GO:0007032">
    <property type="term" value="P:endosome organization"/>
    <property type="evidence" value="ECO:0007669"/>
    <property type="project" value="InterPro"/>
</dbReference>
<dbReference type="SUPFAM" id="SSF48371">
    <property type="entry name" value="ARM repeat"/>
    <property type="match status" value="2"/>
</dbReference>
<dbReference type="InterPro" id="IPR016024">
    <property type="entry name" value="ARM-type_fold"/>
</dbReference>
<dbReference type="InterPro" id="IPR001623">
    <property type="entry name" value="DnaJ_domain"/>
</dbReference>
<dbReference type="InterPro" id="IPR025640">
    <property type="entry name" value="GYF_2"/>
</dbReference>
<accession>A0AAF5D2A2</accession>
<dbReference type="SMART" id="SM00271">
    <property type="entry name" value="DnaJ"/>
    <property type="match status" value="1"/>
</dbReference>
<dbReference type="PANTHER" id="PTHR36983:SF2">
    <property type="entry name" value="DNAJ HOMOLOG SUBFAMILY C MEMBER 13"/>
    <property type="match status" value="1"/>
</dbReference>
<reference evidence="3" key="1">
    <citation type="submission" date="2024-02" db="UniProtKB">
        <authorList>
            <consortium name="WormBaseParasite"/>
        </authorList>
    </citation>
    <scope>IDENTIFICATION</scope>
</reference>
<dbReference type="CDD" id="cd06257">
    <property type="entry name" value="DnaJ"/>
    <property type="match status" value="1"/>
</dbReference>